<dbReference type="InterPro" id="IPR000499">
    <property type="entry name" value="Endthln_rcpt"/>
</dbReference>
<dbReference type="InterPro" id="IPR002175">
    <property type="entry name" value="ETA_rcpt"/>
</dbReference>
<dbReference type="InterPro" id="IPR017452">
    <property type="entry name" value="GPCR_Rhodpsn_7TM"/>
</dbReference>
<evidence type="ECO:0000256" key="2">
    <source>
        <dbReference type="ARBA" id="ARBA00011811"/>
    </source>
</evidence>
<dbReference type="PANTHER" id="PTHR46099:SF2">
    <property type="entry name" value="ENDOTHELIN-1 RECEPTOR"/>
    <property type="match status" value="1"/>
</dbReference>
<evidence type="ECO:0000256" key="12">
    <source>
        <dbReference type="ARBA" id="ARBA00023170"/>
    </source>
</evidence>
<evidence type="ECO:0000256" key="20">
    <source>
        <dbReference type="SAM" id="SignalP"/>
    </source>
</evidence>
<keyword evidence="11" id="KW-1015">Disulfide bond</keyword>
<reference evidence="22 23" key="1">
    <citation type="submission" date="2019-01" db="EMBL/GenBank/DDBJ databases">
        <title>Draft Genome and Complete Hox-Cluster Characterization of the Sterlet Sturgeon (Acipenser ruthenus).</title>
        <authorList>
            <person name="Wei Q."/>
        </authorList>
    </citation>
    <scope>NUCLEOTIDE SEQUENCE [LARGE SCALE GENOMIC DNA]</scope>
    <source>
        <strain evidence="22">WHYD16114868_AA</strain>
        <tissue evidence="22">Blood</tissue>
    </source>
</reference>
<dbReference type="GO" id="GO:0005886">
    <property type="term" value="C:plasma membrane"/>
    <property type="evidence" value="ECO:0007669"/>
    <property type="project" value="UniProtKB-SubCell"/>
</dbReference>
<dbReference type="InterPro" id="IPR005178">
    <property type="entry name" value="Ostalpha/TMEM184C"/>
</dbReference>
<keyword evidence="6 17" id="KW-0812">Transmembrane</keyword>
<sequence length="660" mass="74500">MLLVLCLSTSSVLCQSTSVSLRDFNGTEGVPYTAEQLSIYSTHFTPLSTFSTISPSLQIPNNTIRMTPMCHQKTKIQDIFRYVNTGFSCLFFIIGMVGNATLLRIIYQNKGMRNGPNALIASLALGDLIYISVAIPFTVYKLMAQQWPFENSNLGLFLCKLVPFLQKASVGITVLNLCALSVDRYRAVASWSRVQGVGVPMRTAIEIISIWVLSIILAVPEAIGFDMITFEYHNVTRRTCMLNPKTPFIMFYKNVKDWWLFGFYFCMPLACTAVFYTLMTCEMLHNRKGSLRIALTEHLKQRREVAKTVFCLVLIFALCWFPLHLSRILKKMVYRDGDTGRCELLNKYCKSTSGTAYRTRSSGSPTLGTAHQDWGSPGPRHLILQVGRHRLPVGPRSDSPPEWIALKYPNIAIYVDTCRECYEAYVIYNFMIFLLNYLSNQYPSLVLMLEVKEQQRHLPPLCCCPSWPMGEQAVFIAFLVKVGIISDSHTWDWDSVEAVATGLQDFVICVEMFLAAIAHHYSFTYKPYVQEAEEGSCFDSFLAMWDISDIRADISEQVRNVGRTVLGRPRKMYFSEEQEHNEHSSLLSGGAQEPATDVSSMPPSPTGRYQGFGRTTMTPHSLSAPAGLFSSASDTQYEDFPNSLPQDTKELPDQVNRTES</sequence>
<evidence type="ECO:0000256" key="5">
    <source>
        <dbReference type="ARBA" id="ARBA00022553"/>
    </source>
</evidence>
<feature type="signal peptide" evidence="20">
    <location>
        <begin position="1"/>
        <end position="16"/>
    </location>
</feature>
<evidence type="ECO:0000256" key="6">
    <source>
        <dbReference type="ARBA" id="ARBA00022692"/>
    </source>
</evidence>
<dbReference type="InterPro" id="IPR000276">
    <property type="entry name" value="GPCR_Rhodpsn"/>
</dbReference>
<proteinExistence type="inferred from homology"/>
<dbReference type="FunFam" id="1.20.1070.10:FF:000076">
    <property type="entry name" value="Endothelin receptor type B"/>
    <property type="match status" value="1"/>
</dbReference>
<keyword evidence="10 19" id="KW-0472">Membrane</keyword>
<protein>
    <recommendedName>
        <fullName evidence="3">Endothelin-1 receptor</fullName>
    </recommendedName>
    <alternativeName>
        <fullName evidence="16">Endothelin receptor type A</fullName>
    </alternativeName>
</protein>
<dbReference type="AlphaFoldDB" id="A0A662Z196"/>
<keyword evidence="23" id="KW-1185">Reference proteome</keyword>
<dbReference type="Pfam" id="PF00001">
    <property type="entry name" value="7tm_1"/>
    <property type="match status" value="1"/>
</dbReference>
<accession>A0A662Z196</accession>
<dbReference type="GO" id="GO:0008217">
    <property type="term" value="P:regulation of blood pressure"/>
    <property type="evidence" value="ECO:0007669"/>
    <property type="project" value="InterPro"/>
</dbReference>
<feature type="transmembrane region" description="Helical" evidence="19">
    <location>
        <begin position="119"/>
        <end position="144"/>
    </location>
</feature>
<evidence type="ECO:0000256" key="14">
    <source>
        <dbReference type="ARBA" id="ARBA00023224"/>
    </source>
</evidence>
<comment type="subcellular location">
    <subcellularLocation>
        <location evidence="1">Cell membrane</location>
        <topology evidence="1">Multi-pass membrane protein</topology>
    </subcellularLocation>
</comment>
<evidence type="ECO:0000256" key="1">
    <source>
        <dbReference type="ARBA" id="ARBA00004651"/>
    </source>
</evidence>
<evidence type="ECO:0000256" key="13">
    <source>
        <dbReference type="ARBA" id="ARBA00023180"/>
    </source>
</evidence>
<evidence type="ECO:0000256" key="7">
    <source>
        <dbReference type="ARBA" id="ARBA00022729"/>
    </source>
</evidence>
<organism evidence="22 23">
    <name type="scientific">Acipenser ruthenus</name>
    <name type="common">Sterlet sturgeon</name>
    <dbReference type="NCBI Taxonomy" id="7906"/>
    <lineage>
        <taxon>Eukaryota</taxon>
        <taxon>Metazoa</taxon>
        <taxon>Chordata</taxon>
        <taxon>Craniata</taxon>
        <taxon>Vertebrata</taxon>
        <taxon>Euteleostomi</taxon>
        <taxon>Actinopterygii</taxon>
        <taxon>Chondrostei</taxon>
        <taxon>Acipenseriformes</taxon>
        <taxon>Acipenseridae</taxon>
        <taxon>Acipenser</taxon>
    </lineage>
</organism>
<keyword evidence="9 17" id="KW-0297">G-protein coupled receptor</keyword>
<dbReference type="GO" id="GO:0048066">
    <property type="term" value="P:developmental pigmentation"/>
    <property type="evidence" value="ECO:0007669"/>
    <property type="project" value="TreeGrafter"/>
</dbReference>
<evidence type="ECO:0000256" key="4">
    <source>
        <dbReference type="ARBA" id="ARBA00022475"/>
    </source>
</evidence>
<dbReference type="InterPro" id="IPR051193">
    <property type="entry name" value="GPCR_endothelin_rcpt"/>
</dbReference>
<dbReference type="GO" id="GO:0048484">
    <property type="term" value="P:enteric nervous system development"/>
    <property type="evidence" value="ECO:0007669"/>
    <property type="project" value="InterPro"/>
</dbReference>
<comment type="function">
    <text evidence="15">Receptor for endothelin-1. Mediates its action by association with G proteins that activate a phosphatidylinositol-calcium second messenger system. The rank order of binding affinities for ET-A is: ET1 &gt; ET2 &gt;&gt; ET3.</text>
</comment>
<evidence type="ECO:0000256" key="3">
    <source>
        <dbReference type="ARBA" id="ARBA00013809"/>
    </source>
</evidence>
<feature type="chain" id="PRO_5024846420" description="Endothelin-1 receptor" evidence="20">
    <location>
        <begin position="17"/>
        <end position="660"/>
    </location>
</feature>
<dbReference type="PRINTS" id="PR00237">
    <property type="entry name" value="GPCRRHODOPSN"/>
</dbReference>
<evidence type="ECO:0000259" key="21">
    <source>
        <dbReference type="PROSITE" id="PS50262"/>
    </source>
</evidence>
<evidence type="ECO:0000256" key="9">
    <source>
        <dbReference type="ARBA" id="ARBA00023040"/>
    </source>
</evidence>
<dbReference type="PRINTS" id="PR00570">
    <property type="entry name" value="ENDOTHELINAR"/>
</dbReference>
<keyword evidence="8 19" id="KW-1133">Transmembrane helix</keyword>
<feature type="compositionally biased region" description="Basic and acidic residues" evidence="18">
    <location>
        <begin position="647"/>
        <end position="660"/>
    </location>
</feature>
<feature type="transmembrane region" description="Helical" evidence="19">
    <location>
        <begin position="203"/>
        <end position="223"/>
    </location>
</feature>
<feature type="domain" description="G-protein coupled receptors family 1 profile" evidence="21">
    <location>
        <begin position="98"/>
        <end position="329"/>
    </location>
</feature>
<comment type="caution">
    <text evidence="22">The sequence shown here is derived from an EMBL/GenBank/DDBJ whole genome shotgun (WGS) entry which is preliminary data.</text>
</comment>
<gene>
    <name evidence="22" type="ORF">EOD39_4118</name>
</gene>
<dbReference type="GO" id="GO:0042310">
    <property type="term" value="P:vasoconstriction"/>
    <property type="evidence" value="ECO:0007669"/>
    <property type="project" value="InterPro"/>
</dbReference>
<dbReference type="PANTHER" id="PTHR46099">
    <property type="entry name" value="G_PROTEIN_RECEP_F1_2 DOMAIN-CONTAINING PROTEIN"/>
    <property type="match status" value="1"/>
</dbReference>
<evidence type="ECO:0000256" key="19">
    <source>
        <dbReference type="SAM" id="Phobius"/>
    </source>
</evidence>
<dbReference type="Proteomes" id="UP000289886">
    <property type="component" value="Unassembled WGS sequence"/>
</dbReference>
<keyword evidence="14 17" id="KW-0807">Transducer</keyword>
<comment type="subunit">
    <text evidence="2">Interacts with HDAC7 and KAT5.</text>
</comment>
<dbReference type="Gene3D" id="1.20.1070.10">
    <property type="entry name" value="Rhodopsin 7-helix transmembrane proteins"/>
    <property type="match status" value="1"/>
</dbReference>
<feature type="region of interest" description="Disordered" evidence="18">
    <location>
        <begin position="577"/>
        <end position="660"/>
    </location>
</feature>
<dbReference type="SMART" id="SM01417">
    <property type="entry name" value="Solute_trans_a"/>
    <property type="match status" value="1"/>
</dbReference>
<evidence type="ECO:0000256" key="8">
    <source>
        <dbReference type="ARBA" id="ARBA00022989"/>
    </source>
</evidence>
<evidence type="ECO:0000256" key="17">
    <source>
        <dbReference type="RuleBase" id="RU000688"/>
    </source>
</evidence>
<keyword evidence="5" id="KW-0597">Phosphoprotein</keyword>
<evidence type="ECO:0000256" key="15">
    <source>
        <dbReference type="ARBA" id="ARBA00025187"/>
    </source>
</evidence>
<feature type="transmembrane region" description="Helical" evidence="19">
    <location>
        <begin position="85"/>
        <end position="107"/>
    </location>
</feature>
<evidence type="ECO:0000313" key="22">
    <source>
        <dbReference type="EMBL" id="RXN01892.1"/>
    </source>
</evidence>
<evidence type="ECO:0000313" key="23">
    <source>
        <dbReference type="Proteomes" id="UP000289886"/>
    </source>
</evidence>
<dbReference type="SUPFAM" id="SSF81321">
    <property type="entry name" value="Family A G protein-coupled receptor-like"/>
    <property type="match status" value="1"/>
</dbReference>
<dbReference type="PROSITE" id="PS50262">
    <property type="entry name" value="G_PROTEIN_RECEP_F1_2"/>
    <property type="match status" value="1"/>
</dbReference>
<feature type="transmembrane region" description="Helical" evidence="19">
    <location>
        <begin position="258"/>
        <end position="284"/>
    </location>
</feature>
<keyword evidence="12 17" id="KW-0675">Receptor</keyword>
<comment type="similarity">
    <text evidence="17">Belongs to the G-protein coupled receptor 1 family.</text>
</comment>
<dbReference type="Pfam" id="PF03619">
    <property type="entry name" value="Solute_trans_a"/>
    <property type="match status" value="1"/>
</dbReference>
<feature type="transmembrane region" description="Helical" evidence="19">
    <location>
        <begin position="305"/>
        <end position="323"/>
    </location>
</feature>
<dbReference type="GO" id="GO:0004962">
    <property type="term" value="F:endothelin receptor activity"/>
    <property type="evidence" value="ECO:0007669"/>
    <property type="project" value="InterPro"/>
</dbReference>
<evidence type="ECO:0000256" key="11">
    <source>
        <dbReference type="ARBA" id="ARBA00023157"/>
    </source>
</evidence>
<keyword evidence="7 20" id="KW-0732">Signal</keyword>
<dbReference type="PRINTS" id="PR00366">
    <property type="entry name" value="ENDOTHELINR"/>
</dbReference>
<dbReference type="PROSITE" id="PS00237">
    <property type="entry name" value="G_PROTEIN_RECEP_F1_1"/>
    <property type="match status" value="1"/>
</dbReference>
<keyword evidence="13" id="KW-0325">Glycoprotein</keyword>
<evidence type="ECO:0000256" key="16">
    <source>
        <dbReference type="ARBA" id="ARBA00030983"/>
    </source>
</evidence>
<evidence type="ECO:0000256" key="18">
    <source>
        <dbReference type="SAM" id="MobiDB-lite"/>
    </source>
</evidence>
<name>A0A662Z196_ACIRT</name>
<dbReference type="EMBL" id="SCEB01000010">
    <property type="protein sequence ID" value="RXN01892.1"/>
    <property type="molecule type" value="Genomic_DNA"/>
</dbReference>
<keyword evidence="4" id="KW-1003">Cell membrane</keyword>
<evidence type="ECO:0000256" key="10">
    <source>
        <dbReference type="ARBA" id="ARBA00023136"/>
    </source>
</evidence>